<keyword evidence="14" id="KW-1185">Reference proteome</keyword>
<feature type="domain" description="Flagellar assembly protein FliH/Type III secretion system HrpE" evidence="11">
    <location>
        <begin position="131"/>
        <end position="254"/>
    </location>
</feature>
<comment type="function">
    <text evidence="1">Needed for flagellar regrowth and assembly.</text>
</comment>
<proteinExistence type="inferred from homology"/>
<name>A0AAU9CFU0_9GAMM</name>
<evidence type="ECO:0000256" key="4">
    <source>
        <dbReference type="ARBA" id="ARBA00016507"/>
    </source>
</evidence>
<keyword evidence="13" id="KW-0282">Flagellum</keyword>
<dbReference type="GO" id="GO:0015031">
    <property type="term" value="P:protein transport"/>
    <property type="evidence" value="ECO:0007669"/>
    <property type="project" value="UniProtKB-KW"/>
</dbReference>
<dbReference type="InterPro" id="IPR019191">
    <property type="entry name" value="Essential_protein_Yae1_N"/>
</dbReference>
<evidence type="ECO:0000256" key="10">
    <source>
        <dbReference type="SAM" id="MobiDB-lite"/>
    </source>
</evidence>
<evidence type="ECO:0000259" key="11">
    <source>
        <dbReference type="Pfam" id="PF02108"/>
    </source>
</evidence>
<sequence>MNSSDTEAFSPEELAQASPWQLPEVDGEGDFAEALAKDLADTAAAETPDPEPPPVPTAEELEAMQRQAFEEAATAGREAGYREGFDKGSQEGYKEGYDKGFQQGYREGREKGEREGREAARAEMEKVLAEEAGYLKDVMDCLSQPLAQLDEEVERELVTLAMAVARQLVRRELKADPGQIVAVVREALSLLPLSQRTVTLAMHPDDAERVRQALRLDQVRVPWEIVEDPLITRGGCRVETDVSRIDATVETRLAAAIATALGGERIEDQPKEKQA</sequence>
<dbReference type="InterPro" id="IPR000563">
    <property type="entry name" value="Flag_FliH"/>
</dbReference>
<dbReference type="RefSeq" id="WP_286293233.1">
    <property type="nucleotide sequence ID" value="NZ_AP024718.1"/>
</dbReference>
<dbReference type="InterPro" id="IPR018035">
    <property type="entry name" value="Flagellar_FliH/T3SS_HrpE"/>
</dbReference>
<evidence type="ECO:0000256" key="7">
    <source>
        <dbReference type="ARBA" id="ARBA00022795"/>
    </source>
</evidence>
<dbReference type="PANTHER" id="PTHR34982">
    <property type="entry name" value="YOP PROTEINS TRANSLOCATION PROTEIN L"/>
    <property type="match status" value="1"/>
</dbReference>
<dbReference type="NCBIfam" id="NF004270">
    <property type="entry name" value="PRK05687.2-1"/>
    <property type="match status" value="1"/>
</dbReference>
<gene>
    <name evidence="13" type="ORF">MIN45_P0529</name>
</gene>
<evidence type="ECO:0000256" key="8">
    <source>
        <dbReference type="ARBA" id="ARBA00022927"/>
    </source>
</evidence>
<dbReference type="PANTHER" id="PTHR34982:SF1">
    <property type="entry name" value="FLAGELLAR ASSEMBLY PROTEIN FLIH"/>
    <property type="match status" value="1"/>
</dbReference>
<dbReference type="EMBL" id="AP024718">
    <property type="protein sequence ID" value="BCX88161.1"/>
    <property type="molecule type" value="Genomic_DNA"/>
</dbReference>
<keyword evidence="5" id="KW-0813">Transport</keyword>
<keyword evidence="9" id="KW-1006">Bacterial flagellum protein export</keyword>
<evidence type="ECO:0000313" key="13">
    <source>
        <dbReference type="EMBL" id="BCX88161.1"/>
    </source>
</evidence>
<dbReference type="Pfam" id="PF09811">
    <property type="entry name" value="Yae1_N"/>
    <property type="match status" value="1"/>
</dbReference>
<keyword evidence="8" id="KW-0653">Protein transport</keyword>
<evidence type="ECO:0000256" key="1">
    <source>
        <dbReference type="ARBA" id="ARBA00003041"/>
    </source>
</evidence>
<comment type="subcellular location">
    <subcellularLocation>
        <location evidence="2">Cytoplasm</location>
    </subcellularLocation>
</comment>
<dbReference type="Pfam" id="PF02108">
    <property type="entry name" value="FliH"/>
    <property type="match status" value="1"/>
</dbReference>
<evidence type="ECO:0000256" key="3">
    <source>
        <dbReference type="ARBA" id="ARBA00006602"/>
    </source>
</evidence>
<dbReference type="PRINTS" id="PR01003">
    <property type="entry name" value="FLGFLIH"/>
</dbReference>
<keyword evidence="13" id="KW-0969">Cilium</keyword>
<evidence type="ECO:0000256" key="5">
    <source>
        <dbReference type="ARBA" id="ARBA00022448"/>
    </source>
</evidence>
<dbReference type="GO" id="GO:0071973">
    <property type="term" value="P:bacterial-type flagellum-dependent cell motility"/>
    <property type="evidence" value="ECO:0007669"/>
    <property type="project" value="InterPro"/>
</dbReference>
<keyword evidence="7" id="KW-1005">Bacterial flagellum biogenesis</keyword>
<dbReference type="GO" id="GO:0044781">
    <property type="term" value="P:bacterial-type flagellum organization"/>
    <property type="evidence" value="ECO:0007669"/>
    <property type="project" value="UniProtKB-KW"/>
</dbReference>
<dbReference type="GO" id="GO:0003774">
    <property type="term" value="F:cytoskeletal motor activity"/>
    <property type="evidence" value="ECO:0007669"/>
    <property type="project" value="InterPro"/>
</dbReference>
<accession>A0AAU9CFU0</accession>
<feature type="region of interest" description="Disordered" evidence="10">
    <location>
        <begin position="1"/>
        <end position="116"/>
    </location>
</feature>
<dbReference type="Proteomes" id="UP001321450">
    <property type="component" value="Chromosome"/>
</dbReference>
<keyword evidence="13" id="KW-0966">Cell projection</keyword>
<evidence type="ECO:0000256" key="2">
    <source>
        <dbReference type="ARBA" id="ARBA00004496"/>
    </source>
</evidence>
<organism evidence="13 14">
    <name type="scientific">Methylomarinovum tepidoasis</name>
    <dbReference type="NCBI Taxonomy" id="2840183"/>
    <lineage>
        <taxon>Bacteria</taxon>
        <taxon>Pseudomonadati</taxon>
        <taxon>Pseudomonadota</taxon>
        <taxon>Gammaproteobacteria</taxon>
        <taxon>Methylococcales</taxon>
        <taxon>Methylothermaceae</taxon>
        <taxon>Methylomarinovum</taxon>
    </lineage>
</organism>
<dbReference type="GO" id="GO:0009288">
    <property type="term" value="C:bacterial-type flagellum"/>
    <property type="evidence" value="ECO:0007669"/>
    <property type="project" value="InterPro"/>
</dbReference>
<dbReference type="AlphaFoldDB" id="A0AAU9CFU0"/>
<reference evidence="14" key="1">
    <citation type="journal article" date="2024" name="Int. J. Syst. Evol. Microbiol.">
        <title>Methylomarinovum tepidoasis sp. nov., a moderately thermophilic methanotroph of the family Methylothermaceae isolated from a deep-sea hydrothermal field.</title>
        <authorList>
            <person name="Hirayama H."/>
            <person name="Takaki Y."/>
            <person name="Abe M."/>
            <person name="Miyazaki M."/>
            <person name="Uematsu K."/>
            <person name="Matsui Y."/>
            <person name="Takai K."/>
        </authorList>
    </citation>
    <scope>NUCLEOTIDE SEQUENCE [LARGE SCALE GENOMIC DNA]</scope>
    <source>
        <strain evidence="14">IN45</strain>
    </source>
</reference>
<keyword evidence="6" id="KW-0963">Cytoplasm</keyword>
<feature type="domain" description="Essential protein Yae1 N-terminal" evidence="12">
    <location>
        <begin position="80"/>
        <end position="117"/>
    </location>
</feature>
<dbReference type="GO" id="GO:0005829">
    <property type="term" value="C:cytosol"/>
    <property type="evidence" value="ECO:0007669"/>
    <property type="project" value="TreeGrafter"/>
</dbReference>
<comment type="similarity">
    <text evidence="3">Belongs to the FliH family.</text>
</comment>
<evidence type="ECO:0000256" key="6">
    <source>
        <dbReference type="ARBA" id="ARBA00022490"/>
    </source>
</evidence>
<dbReference type="KEGG" id="meiy:MIN45_P0529"/>
<evidence type="ECO:0000259" key="12">
    <source>
        <dbReference type="Pfam" id="PF09811"/>
    </source>
</evidence>
<evidence type="ECO:0000313" key="14">
    <source>
        <dbReference type="Proteomes" id="UP001321450"/>
    </source>
</evidence>
<feature type="compositionally biased region" description="Basic and acidic residues" evidence="10">
    <location>
        <begin position="106"/>
        <end position="116"/>
    </location>
</feature>
<protein>
    <recommendedName>
        <fullName evidence="4">Flagellar assembly protein FliH</fullName>
    </recommendedName>
</protein>
<evidence type="ECO:0000256" key="9">
    <source>
        <dbReference type="ARBA" id="ARBA00023225"/>
    </source>
</evidence>
<feature type="compositionally biased region" description="Basic and acidic residues" evidence="10">
    <location>
        <begin position="79"/>
        <end position="98"/>
    </location>
</feature>
<dbReference type="InterPro" id="IPR051472">
    <property type="entry name" value="T3SS_Stator/FliH"/>
</dbReference>